<dbReference type="InterPro" id="IPR001623">
    <property type="entry name" value="DnaJ_domain"/>
</dbReference>
<dbReference type="PROSITE" id="PS50076">
    <property type="entry name" value="DNAJ_2"/>
    <property type="match status" value="1"/>
</dbReference>
<dbReference type="PANTHER" id="PTHR43343">
    <property type="entry name" value="PEPTIDASE S12"/>
    <property type="match status" value="1"/>
</dbReference>
<name>A0ABP9QCH4_9RHOO</name>
<keyword evidence="4" id="KW-1133">Transmembrane helix</keyword>
<dbReference type="RefSeq" id="WP_345531372.1">
    <property type="nucleotide sequence ID" value="NZ_BAABLD010000002.1"/>
</dbReference>
<evidence type="ECO:0000256" key="1">
    <source>
        <dbReference type="ARBA" id="ARBA00010541"/>
    </source>
</evidence>
<organism evidence="6 7">
    <name type="scientific">Viridibacterium curvum</name>
    <dbReference type="NCBI Taxonomy" id="1101404"/>
    <lineage>
        <taxon>Bacteria</taxon>
        <taxon>Pseudomonadati</taxon>
        <taxon>Pseudomonadota</taxon>
        <taxon>Betaproteobacteria</taxon>
        <taxon>Rhodocyclales</taxon>
        <taxon>Rhodocyclaceae</taxon>
        <taxon>Viridibacterium</taxon>
    </lineage>
</organism>
<dbReference type="InterPro" id="IPR036869">
    <property type="entry name" value="J_dom_sf"/>
</dbReference>
<dbReference type="InterPro" id="IPR043504">
    <property type="entry name" value="Peptidase_S1_PA_chymotrypsin"/>
</dbReference>
<protein>
    <recommendedName>
        <fullName evidence="5">J domain-containing protein</fullName>
    </recommendedName>
</protein>
<sequence length="430" mass="46208">MKRTLYQILGVPQSASAADIQSAFESRQKQLESAAQMDPNEVMFLKEAFRTLSDASRRAIYDQSLVKVAVSEIAEADEGPRSRAPLWMGIAFVILVGLAWWWYSHKGGTAPQLPAVTNNVHVIKLDGANVPVPVADKDLSPEELYANLSRSIALVSTMDNMGQTLGTGSAVVIGPGELITNCHVTRSGASHKIKLGENEYSASVTTADEEFDLCRLSVVGLGAPAVRIGGTDILKTGQKVYALGAPRGLELTISDGIVSALRKVENGTVIQTTAPVSPGSSGGGLFDARGTLVGIVTFQHAYGQNLNFAVPAEWIGQMRDRLNSRPDVKQAADSGVPPYRPSNVNPDPKLLGSWACFDPVTGHNIDITFHVNGQLTLAKKGKTFNGYYTTDGKNVRLVSADALQGKIEEVTESRLVVFIDRGMRMVCNRK</sequence>
<dbReference type="Pfam" id="PF13365">
    <property type="entry name" value="Trypsin_2"/>
    <property type="match status" value="1"/>
</dbReference>
<dbReference type="Gene3D" id="2.40.10.10">
    <property type="entry name" value="Trypsin-like serine proteases"/>
    <property type="match status" value="2"/>
</dbReference>
<keyword evidence="2" id="KW-0645">Protease</keyword>
<evidence type="ECO:0000313" key="6">
    <source>
        <dbReference type="EMBL" id="GAA5159595.1"/>
    </source>
</evidence>
<evidence type="ECO:0000256" key="3">
    <source>
        <dbReference type="ARBA" id="ARBA00022801"/>
    </source>
</evidence>
<keyword evidence="3" id="KW-0378">Hydrolase</keyword>
<feature type="domain" description="J" evidence="5">
    <location>
        <begin position="4"/>
        <end position="65"/>
    </location>
</feature>
<dbReference type="SUPFAM" id="SSF46565">
    <property type="entry name" value="Chaperone J-domain"/>
    <property type="match status" value="1"/>
</dbReference>
<reference evidence="7" key="1">
    <citation type="journal article" date="2019" name="Int. J. Syst. Evol. Microbiol.">
        <title>The Global Catalogue of Microorganisms (GCM) 10K type strain sequencing project: providing services to taxonomists for standard genome sequencing and annotation.</title>
        <authorList>
            <consortium name="The Broad Institute Genomics Platform"/>
            <consortium name="The Broad Institute Genome Sequencing Center for Infectious Disease"/>
            <person name="Wu L."/>
            <person name="Ma J."/>
        </authorList>
    </citation>
    <scope>NUCLEOTIDE SEQUENCE [LARGE SCALE GENOMIC DNA]</scope>
    <source>
        <strain evidence="7">JCM 18715</strain>
    </source>
</reference>
<keyword evidence="4" id="KW-0812">Transmembrane</keyword>
<dbReference type="InterPro" id="IPR009003">
    <property type="entry name" value="Peptidase_S1_PA"/>
</dbReference>
<gene>
    <name evidence="6" type="ORF">GCM10025770_06180</name>
</gene>
<keyword evidence="7" id="KW-1185">Reference proteome</keyword>
<accession>A0ABP9QCH4</accession>
<keyword evidence="4" id="KW-0472">Membrane</keyword>
<dbReference type="SUPFAM" id="SSF50494">
    <property type="entry name" value="Trypsin-like serine proteases"/>
    <property type="match status" value="1"/>
</dbReference>
<evidence type="ECO:0000313" key="7">
    <source>
        <dbReference type="Proteomes" id="UP001500547"/>
    </source>
</evidence>
<comment type="similarity">
    <text evidence="1">Belongs to the peptidase S1C family.</text>
</comment>
<feature type="transmembrane region" description="Helical" evidence="4">
    <location>
        <begin position="84"/>
        <end position="103"/>
    </location>
</feature>
<dbReference type="Proteomes" id="UP001500547">
    <property type="component" value="Unassembled WGS sequence"/>
</dbReference>
<dbReference type="EMBL" id="BAABLD010000002">
    <property type="protein sequence ID" value="GAA5159595.1"/>
    <property type="molecule type" value="Genomic_DNA"/>
</dbReference>
<dbReference type="Gene3D" id="1.10.287.110">
    <property type="entry name" value="DnaJ domain"/>
    <property type="match status" value="1"/>
</dbReference>
<dbReference type="PRINTS" id="PR00834">
    <property type="entry name" value="PROTEASES2C"/>
</dbReference>
<proteinExistence type="inferred from homology"/>
<evidence type="ECO:0000259" key="5">
    <source>
        <dbReference type="PROSITE" id="PS50076"/>
    </source>
</evidence>
<evidence type="ECO:0000256" key="4">
    <source>
        <dbReference type="SAM" id="Phobius"/>
    </source>
</evidence>
<dbReference type="CDD" id="cd06257">
    <property type="entry name" value="DnaJ"/>
    <property type="match status" value="1"/>
</dbReference>
<comment type="caution">
    <text evidence="6">The sequence shown here is derived from an EMBL/GenBank/DDBJ whole genome shotgun (WGS) entry which is preliminary data.</text>
</comment>
<dbReference type="PANTHER" id="PTHR43343:SF3">
    <property type="entry name" value="PROTEASE DO-LIKE 8, CHLOROPLASTIC"/>
    <property type="match status" value="1"/>
</dbReference>
<dbReference type="Pfam" id="PF00226">
    <property type="entry name" value="DnaJ"/>
    <property type="match status" value="1"/>
</dbReference>
<dbReference type="InterPro" id="IPR051201">
    <property type="entry name" value="Chloro_Bact_Ser_Proteases"/>
</dbReference>
<evidence type="ECO:0000256" key="2">
    <source>
        <dbReference type="ARBA" id="ARBA00022670"/>
    </source>
</evidence>
<dbReference type="InterPro" id="IPR001940">
    <property type="entry name" value="Peptidase_S1C"/>
</dbReference>